<evidence type="ECO:0000313" key="8">
    <source>
        <dbReference type="Proteomes" id="UP001497444"/>
    </source>
</evidence>
<dbReference type="SUPFAM" id="SSF47917">
    <property type="entry name" value="C-terminal domain of alpha and beta subunits of F1 ATP synthase"/>
    <property type="match status" value="1"/>
</dbReference>
<dbReference type="Gene3D" id="3.40.50.300">
    <property type="entry name" value="P-loop containing nucleotide triphosphate hydrolases"/>
    <property type="match status" value="1"/>
</dbReference>
<evidence type="ECO:0000256" key="4">
    <source>
        <dbReference type="ARBA" id="ARBA00016087"/>
    </source>
</evidence>
<evidence type="ECO:0000256" key="1">
    <source>
        <dbReference type="ARBA" id="ARBA00004370"/>
    </source>
</evidence>
<dbReference type="Proteomes" id="UP001497444">
    <property type="component" value="Chromosome 13"/>
</dbReference>
<dbReference type="PANTHER" id="PTHR48082:SF2">
    <property type="entry name" value="ATP SYNTHASE SUBUNIT ALPHA, MITOCHONDRIAL"/>
    <property type="match status" value="1"/>
</dbReference>
<dbReference type="EMBL" id="OZ020108">
    <property type="protein sequence ID" value="CAK9260839.1"/>
    <property type="molecule type" value="Genomic_DNA"/>
</dbReference>
<evidence type="ECO:0000313" key="7">
    <source>
        <dbReference type="EMBL" id="CAK9260839.1"/>
    </source>
</evidence>
<dbReference type="InterPro" id="IPR027417">
    <property type="entry name" value="P-loop_NTPase"/>
</dbReference>
<gene>
    <name evidence="7" type="ORF">CSSPJE1EN1_LOCUS6317</name>
</gene>
<evidence type="ECO:0000259" key="6">
    <source>
        <dbReference type="Pfam" id="PF00306"/>
    </source>
</evidence>
<keyword evidence="8" id="KW-1185">Reference proteome</keyword>
<feature type="domain" description="ATP synthase alpha subunit C-terminal" evidence="6">
    <location>
        <begin position="99"/>
        <end position="148"/>
    </location>
</feature>
<dbReference type="Pfam" id="PF00306">
    <property type="entry name" value="ATP-synt_ab_C"/>
    <property type="match status" value="1"/>
</dbReference>
<dbReference type="InterPro" id="IPR038376">
    <property type="entry name" value="ATP_synth_asu_C_sf"/>
</dbReference>
<evidence type="ECO:0000256" key="2">
    <source>
        <dbReference type="ARBA" id="ARBA00008936"/>
    </source>
</evidence>
<name>A0ABP0W242_9BRYO</name>
<evidence type="ECO:0000259" key="5">
    <source>
        <dbReference type="Pfam" id="PF00006"/>
    </source>
</evidence>
<comment type="subunit">
    <text evidence="3">F-type ATPases have 2 components, CF(1) - the catalytic core - and CF(0) - the membrane proton channel. CF(1) has five subunits: alpha(3), beta(3), gamma(1), delta(1), epsilon(1). CF(0) has three main subunits: a, b and c.</text>
</comment>
<reference evidence="7" key="1">
    <citation type="submission" date="2024-02" db="EMBL/GenBank/DDBJ databases">
        <authorList>
            <consortium name="ELIXIR-Norway"/>
            <consortium name="Elixir Norway"/>
        </authorList>
    </citation>
    <scope>NUCLEOTIDE SEQUENCE</scope>
</reference>
<dbReference type="InterPro" id="IPR000793">
    <property type="entry name" value="ATP_synth_asu_C"/>
</dbReference>
<dbReference type="Gene3D" id="1.20.150.20">
    <property type="entry name" value="ATP synthase alpha/beta chain, C-terminal domain"/>
    <property type="match status" value="1"/>
</dbReference>
<comment type="similarity">
    <text evidence="2">Belongs to the ATPase alpha/beta chains family.</text>
</comment>
<sequence>MYLLLERSPSGKTYPSNVFYLHSYFLEKTAKLSSHLGERNMTTLPIVETEVGDVPAYISTNVISIIDGQIFLSINLFNARIRFIINVGIFVCKIGYVAQIKTMKQVVGKLKLELVQFVGLKTFAQFASDLDKANYSQLERANDYVNYLNSLN</sequence>
<accession>A0ABP0W242</accession>
<dbReference type="SUPFAM" id="SSF52540">
    <property type="entry name" value="P-loop containing nucleoside triphosphate hydrolases"/>
    <property type="match status" value="1"/>
</dbReference>
<evidence type="ECO:0000256" key="3">
    <source>
        <dbReference type="ARBA" id="ARBA00011648"/>
    </source>
</evidence>
<dbReference type="InterPro" id="IPR005294">
    <property type="entry name" value="ATP_synth_F1_asu"/>
</dbReference>
<comment type="subcellular location">
    <subcellularLocation>
        <location evidence="1">Membrane</location>
    </subcellularLocation>
</comment>
<dbReference type="Pfam" id="PF00006">
    <property type="entry name" value="ATP-synt_ab"/>
    <property type="match status" value="1"/>
</dbReference>
<dbReference type="InterPro" id="IPR000194">
    <property type="entry name" value="ATPase_F1/V1/A1_a/bsu_nucl-bd"/>
</dbReference>
<protein>
    <recommendedName>
        <fullName evidence="4">ATP synthase subunit alpha, mitochondrial</fullName>
    </recommendedName>
</protein>
<feature type="domain" description="ATPase F1/V1/A1 complex alpha/beta subunit nucleotide-binding" evidence="5">
    <location>
        <begin position="3"/>
        <end position="87"/>
    </location>
</feature>
<organism evidence="7 8">
    <name type="scientific">Sphagnum jensenii</name>
    <dbReference type="NCBI Taxonomy" id="128206"/>
    <lineage>
        <taxon>Eukaryota</taxon>
        <taxon>Viridiplantae</taxon>
        <taxon>Streptophyta</taxon>
        <taxon>Embryophyta</taxon>
        <taxon>Bryophyta</taxon>
        <taxon>Sphagnophytina</taxon>
        <taxon>Sphagnopsida</taxon>
        <taxon>Sphagnales</taxon>
        <taxon>Sphagnaceae</taxon>
        <taxon>Sphagnum</taxon>
    </lineage>
</organism>
<dbReference type="PANTHER" id="PTHR48082">
    <property type="entry name" value="ATP SYNTHASE SUBUNIT ALPHA, MITOCHONDRIAL"/>
    <property type="match status" value="1"/>
</dbReference>
<proteinExistence type="inferred from homology"/>